<feature type="domain" description="Glycosyl hydrolase family 13 catalytic" evidence="12">
    <location>
        <begin position="166"/>
        <end position="519"/>
    </location>
</feature>
<evidence type="ECO:0000256" key="4">
    <source>
        <dbReference type="ARBA" id="ARBA00009000"/>
    </source>
</evidence>
<dbReference type="InterPro" id="IPR017853">
    <property type="entry name" value="GH"/>
</dbReference>
<evidence type="ECO:0000256" key="1">
    <source>
        <dbReference type="ARBA" id="ARBA00000826"/>
    </source>
</evidence>
<reference evidence="14" key="1">
    <citation type="submission" date="2023-10" db="EMBL/GenBank/DDBJ databases">
        <title>Genome analysis and identification of Salinococcus sp. Bachu38 nov., a PGPR from the rhizosphere of Tamarix.</title>
        <authorList>
            <person name="Liang Z."/>
            <person name="Zhang X."/>
            <person name="Jia J."/>
            <person name="Chen X."/>
            <person name="Wang Y."/>
            <person name="Wang Q."/>
            <person name="Wang R."/>
        </authorList>
    </citation>
    <scope>NUCLEOTIDE SEQUENCE [LARGE SCALE GENOMIC DNA]</scope>
    <source>
        <strain evidence="14">Bachu38</strain>
    </source>
</reference>
<dbReference type="Pfam" id="PF02806">
    <property type="entry name" value="Alpha-amylase_C"/>
    <property type="match status" value="1"/>
</dbReference>
<evidence type="ECO:0000256" key="9">
    <source>
        <dbReference type="ARBA" id="ARBA00023056"/>
    </source>
</evidence>
<dbReference type="InterPro" id="IPR006047">
    <property type="entry name" value="GH13_cat_dom"/>
</dbReference>
<dbReference type="CDD" id="cd02855">
    <property type="entry name" value="E_set_GBE_prok_N"/>
    <property type="match status" value="1"/>
</dbReference>
<dbReference type="InterPro" id="IPR037439">
    <property type="entry name" value="Branching_enzy"/>
</dbReference>
<proteinExistence type="inferred from homology"/>
<comment type="catalytic activity">
    <reaction evidence="1">
        <text>Transfers a segment of a (1-&gt;4)-alpha-D-glucan chain to a primary hydroxy group in a similar glucan chain.</text>
        <dbReference type="EC" id="2.4.1.18"/>
    </reaction>
</comment>
<dbReference type="InterPro" id="IPR006407">
    <property type="entry name" value="GlgB"/>
</dbReference>
<dbReference type="NCBIfam" id="NF003811">
    <property type="entry name" value="PRK05402.1"/>
    <property type="match status" value="1"/>
</dbReference>
<dbReference type="NCBIfam" id="TIGR01515">
    <property type="entry name" value="branching_enzym"/>
    <property type="match status" value="1"/>
</dbReference>
<dbReference type="Gene3D" id="3.20.20.80">
    <property type="entry name" value="Glycosidases"/>
    <property type="match status" value="1"/>
</dbReference>
<evidence type="ECO:0000256" key="3">
    <source>
        <dbReference type="ARBA" id="ARBA00004964"/>
    </source>
</evidence>
<dbReference type="Pfam" id="PF00128">
    <property type="entry name" value="Alpha-amylase"/>
    <property type="match status" value="2"/>
</dbReference>
<dbReference type="SUPFAM" id="SSF51011">
    <property type="entry name" value="Glycosyl hydrolase domain"/>
    <property type="match status" value="1"/>
</dbReference>
<comment type="pathway">
    <text evidence="3">Glycan biosynthesis; glycogen biosynthesis.</text>
</comment>
<dbReference type="Gene3D" id="2.60.40.1180">
    <property type="entry name" value="Golgi alpha-mannosidase II"/>
    <property type="match status" value="1"/>
</dbReference>
<dbReference type="PANTHER" id="PTHR43651:SF3">
    <property type="entry name" value="1,4-ALPHA-GLUCAN-BRANCHING ENZYME"/>
    <property type="match status" value="1"/>
</dbReference>
<dbReference type="GO" id="GO:0003844">
    <property type="term" value="F:1,4-alpha-glucan branching enzyme activity"/>
    <property type="evidence" value="ECO:0007669"/>
    <property type="project" value="UniProtKB-EC"/>
</dbReference>
<dbReference type="RefSeq" id="WP_342389039.1">
    <property type="nucleotide sequence ID" value="NZ_CP138333.2"/>
</dbReference>
<keyword evidence="9" id="KW-0320">Glycogen biosynthesis</keyword>
<keyword evidence="10" id="KW-0119">Carbohydrate metabolism</keyword>
<protein>
    <recommendedName>
        <fullName evidence="5 11">1,4-alpha-glucan branching enzyme</fullName>
        <ecNumber evidence="5 11">2.4.1.18</ecNumber>
    </recommendedName>
</protein>
<dbReference type="EC" id="2.4.1.18" evidence="5 11"/>
<sequence>MSEENLEMDKYLFHQGTHYNAYNFMGAHVSEEGVRFITWAPNARHVQLACDYNDYSGEGLDFERLGDQGLWILTTSHVGVGDTYKYKIHFEDGHHLKSDPFGFYHERRPATASIVHDDGFEFTDDEWMSKRRHSNVYESPVSIYELHLGTWMKHPVEDTEGRTIDEITDASYFNYREVADHLIPYLEELGYTHVEFLPLMEHPFDLSWGYQVTGYFSATSRYGRPEDLKYLINRLHEADIGVIMDFVPAHFCKDAHGLRLFDGTPTYEHPDVKIAEKKEWGTLTFDYGRPEVQSFLISSAMYWIREFHIDGLRLDAVHSMIDLNFENHEPDSKIYNEKGTEENIAGIELLRKLNAVAFEYDETLLMMAEDSSDVAMITHPVHTGGLGFNFKWDLGWMHDRLDYMEQDFHARAHNHNKLTFSMAYKYNENYLLPLSHDEVVHGKKAIVDKMTGDQWQQFAQTRLLYGNQFTEPGKQLLFMGQEFGMYHEWKDKEQVDWHLLDYPFHVDLKRYVSDLNRFYRKHPEFYGWDYRPEGFRWLLVDDSTHSILSYVRKYKDSFKVCVFNYRPDVYHDFKIPVPEPGVYREIFNSDRDVYSGSGVLNDGRHFTADEHYVRESQFIRITVAPLAFQVFELEDKTKGRK</sequence>
<dbReference type="SUPFAM" id="SSF51445">
    <property type="entry name" value="(Trans)glycosidases"/>
    <property type="match status" value="1"/>
</dbReference>
<comment type="function">
    <text evidence="2">Catalyzes the formation of the alpha-1,6-glucosidic linkages in glycogen by scission of a 1,4-alpha-linked oligosaccharide from growing alpha-1,4-glucan chains and the subsequent attachment of the oligosaccharide to the alpha-1,6 position.</text>
</comment>
<evidence type="ECO:0000256" key="6">
    <source>
        <dbReference type="ARBA" id="ARBA00022600"/>
    </source>
</evidence>
<dbReference type="NCBIfam" id="NF008967">
    <property type="entry name" value="PRK12313.1"/>
    <property type="match status" value="1"/>
</dbReference>
<dbReference type="Gene3D" id="2.60.40.10">
    <property type="entry name" value="Immunoglobulins"/>
    <property type="match status" value="1"/>
</dbReference>
<evidence type="ECO:0000256" key="11">
    <source>
        <dbReference type="NCBIfam" id="TIGR01515"/>
    </source>
</evidence>
<dbReference type="Pfam" id="PF02922">
    <property type="entry name" value="CBM_48"/>
    <property type="match status" value="1"/>
</dbReference>
<dbReference type="Proteomes" id="UP001455384">
    <property type="component" value="Chromosome"/>
</dbReference>
<dbReference type="InterPro" id="IPR013783">
    <property type="entry name" value="Ig-like_fold"/>
</dbReference>
<dbReference type="SMART" id="SM00642">
    <property type="entry name" value="Aamy"/>
    <property type="match status" value="1"/>
</dbReference>
<keyword evidence="7 13" id="KW-0328">Glycosyltransferase</keyword>
<gene>
    <name evidence="13" type="primary">glgB</name>
    <name evidence="13" type="ORF">RQP18_04850</name>
</gene>
<evidence type="ECO:0000313" key="13">
    <source>
        <dbReference type="EMBL" id="WZX30522.1"/>
    </source>
</evidence>
<dbReference type="EMBL" id="CP138333">
    <property type="protein sequence ID" value="WZX30522.1"/>
    <property type="molecule type" value="Genomic_DNA"/>
</dbReference>
<evidence type="ECO:0000256" key="8">
    <source>
        <dbReference type="ARBA" id="ARBA00022679"/>
    </source>
</evidence>
<dbReference type="InterPro" id="IPR006048">
    <property type="entry name" value="A-amylase/branching_C"/>
</dbReference>
<name>A0ABZ3CKS6_9STAP</name>
<keyword evidence="14" id="KW-1185">Reference proteome</keyword>
<evidence type="ECO:0000256" key="10">
    <source>
        <dbReference type="ARBA" id="ARBA00023277"/>
    </source>
</evidence>
<dbReference type="SUPFAM" id="SSF81296">
    <property type="entry name" value="E set domains"/>
    <property type="match status" value="1"/>
</dbReference>
<comment type="similarity">
    <text evidence="4">Belongs to the glycosyl hydrolase 13 family. GlgB subfamily.</text>
</comment>
<evidence type="ECO:0000313" key="14">
    <source>
        <dbReference type="Proteomes" id="UP001455384"/>
    </source>
</evidence>
<evidence type="ECO:0000256" key="7">
    <source>
        <dbReference type="ARBA" id="ARBA00022676"/>
    </source>
</evidence>
<dbReference type="PIRSF" id="PIRSF000463">
    <property type="entry name" value="GlgB"/>
    <property type="match status" value="1"/>
</dbReference>
<dbReference type="CDD" id="cd11322">
    <property type="entry name" value="AmyAc_Glg_BE"/>
    <property type="match status" value="1"/>
</dbReference>
<dbReference type="InterPro" id="IPR014756">
    <property type="entry name" value="Ig_E-set"/>
</dbReference>
<evidence type="ECO:0000259" key="12">
    <source>
        <dbReference type="SMART" id="SM00642"/>
    </source>
</evidence>
<dbReference type="InterPro" id="IPR004193">
    <property type="entry name" value="Glyco_hydro_13_N"/>
</dbReference>
<dbReference type="PANTHER" id="PTHR43651">
    <property type="entry name" value="1,4-ALPHA-GLUCAN-BRANCHING ENZYME"/>
    <property type="match status" value="1"/>
</dbReference>
<dbReference type="InterPro" id="IPR013780">
    <property type="entry name" value="Glyco_hydro_b"/>
</dbReference>
<keyword evidence="6" id="KW-0321">Glycogen metabolism</keyword>
<organism evidence="13 14">
    <name type="scientific">Salinicoccus bachuensis</name>
    <dbReference type="NCBI Taxonomy" id="3136731"/>
    <lineage>
        <taxon>Bacteria</taxon>
        <taxon>Bacillati</taxon>
        <taxon>Bacillota</taxon>
        <taxon>Bacilli</taxon>
        <taxon>Bacillales</taxon>
        <taxon>Staphylococcaceae</taxon>
        <taxon>Salinicoccus</taxon>
    </lineage>
</organism>
<evidence type="ECO:0000256" key="2">
    <source>
        <dbReference type="ARBA" id="ARBA00002953"/>
    </source>
</evidence>
<dbReference type="InterPro" id="IPR044143">
    <property type="entry name" value="GlgB_N_E_set_prok"/>
</dbReference>
<keyword evidence="8 13" id="KW-0808">Transferase</keyword>
<evidence type="ECO:0000256" key="5">
    <source>
        <dbReference type="ARBA" id="ARBA00012541"/>
    </source>
</evidence>
<accession>A0ABZ3CKS6</accession>